<organism evidence="2 3">
    <name type="scientific">Arthrobacter sulfonylureivorans</name>
    <dbReference type="NCBI Taxonomy" id="2486855"/>
    <lineage>
        <taxon>Bacteria</taxon>
        <taxon>Bacillati</taxon>
        <taxon>Actinomycetota</taxon>
        <taxon>Actinomycetes</taxon>
        <taxon>Micrococcales</taxon>
        <taxon>Micrococcaceae</taxon>
        <taxon>Arthrobacter</taxon>
    </lineage>
</organism>
<protein>
    <submittedName>
        <fullName evidence="2">DUF2236 domain-containing protein</fullName>
    </submittedName>
</protein>
<evidence type="ECO:0000313" key="2">
    <source>
        <dbReference type="EMBL" id="UNK45753.1"/>
    </source>
</evidence>
<dbReference type="Pfam" id="PF09995">
    <property type="entry name" value="MPAB_Lcp_cat"/>
    <property type="match status" value="1"/>
</dbReference>
<dbReference type="PANTHER" id="PTHR36151:SF3">
    <property type="entry name" value="ER-BOUND OXYGENASE MPAB_MPAB'_RUBBER OXYGENASE CATALYTIC DOMAIN-CONTAINING PROTEIN"/>
    <property type="match status" value="1"/>
</dbReference>
<dbReference type="Proteomes" id="UP000829069">
    <property type="component" value="Chromosome"/>
</dbReference>
<sequence>MGNILIRWRDELRGTFAGQSDTVPQWELELENGDDAGYLAPDSAVWTVHRSMTTLVAGIRSLLTQTLHPGALAGVDDFSAYRAAPLARLANTIRWIFTVTYGDTAAAKSACDLVLQLHERVRGTYTDSAGEQQSYYANDPHLLRWVHLTFTDAFVTSHLAYGGRLPGGPDQYVAEWAKAGELMQVTDPPRTFAELRRQLDSYRPELTASAAMQETVEFVRHPPLPRSQRLGYSVLFAAAVETLPEDHRRLLGLRPITPLPLRLLIKPATWLVLGVVRLGLSKTGPSEAAARRRIARLRQQA</sequence>
<dbReference type="PANTHER" id="PTHR36151">
    <property type="entry name" value="BLR2777 PROTEIN"/>
    <property type="match status" value="1"/>
</dbReference>
<dbReference type="EMBL" id="CP093326">
    <property type="protein sequence ID" value="UNK45753.1"/>
    <property type="molecule type" value="Genomic_DNA"/>
</dbReference>
<feature type="domain" description="ER-bound oxygenase mpaB/mpaB'/Rubber oxygenase catalytic" evidence="1">
    <location>
        <begin position="46"/>
        <end position="258"/>
    </location>
</feature>
<dbReference type="InterPro" id="IPR018713">
    <property type="entry name" value="MPAB/Lcp_cat_dom"/>
</dbReference>
<keyword evidence="3" id="KW-1185">Reference proteome</keyword>
<evidence type="ECO:0000313" key="3">
    <source>
        <dbReference type="Proteomes" id="UP000829069"/>
    </source>
</evidence>
<accession>A0ABY3W9E1</accession>
<proteinExistence type="predicted"/>
<name>A0ABY3W9E1_9MICC</name>
<dbReference type="RefSeq" id="WP_241913931.1">
    <property type="nucleotide sequence ID" value="NZ_CP093326.1"/>
</dbReference>
<gene>
    <name evidence="2" type="ORF">MNQ99_17850</name>
</gene>
<reference evidence="2 3" key="1">
    <citation type="submission" date="2022-03" db="EMBL/GenBank/DDBJ databases">
        <title>Isotopic signatures of nitrous oxide derived from detoxification processes.</title>
        <authorList>
            <person name="Behrendt U."/>
            <person name="Buchen C."/>
            <person name="Well R."/>
            <person name="Ulrich A."/>
            <person name="Rohe L."/>
            <person name="Kolb S."/>
            <person name="Schloter M."/>
            <person name="Horn M.A."/>
            <person name="Augustin J."/>
        </authorList>
    </citation>
    <scope>NUCLEOTIDE SEQUENCE [LARGE SCALE GENOMIC DNA]</scope>
    <source>
        <strain evidence="2 3">S4-C24</strain>
    </source>
</reference>
<evidence type="ECO:0000259" key="1">
    <source>
        <dbReference type="Pfam" id="PF09995"/>
    </source>
</evidence>